<accession>A0ACC3Z759</accession>
<sequence length="605" mass="69103">MSTLTPNTSIPPIPLIVDKKKSSLLKRLFKQKEPPSEAPVPYTRLKDGEIRLVKLHPGPPSSPITLTTEIVSTSEAHSNYTALSYVWGDAIDTLPIHVDNHIFHATKNLHSALLHIRVILDSSDVVPLWIDAICINQNDTLERNHQVARMREIYSAADLVLTWLGPDLGDGLLYLRELGDHAFSKYFMSGPEDPYAPPQMVGERPQNPEILTSHVQDRFADIRAAVKVYVSVYWERVWTVQEYSAPTKLGVFLSGTVWIDRTAFLPATTLYLQVFERMRNSLQRQRKDFLWIDMSVRQVTKIEKWNRMGYRRLRLEKGVNSAEADDDDDNEDKTPPRQGLKGESGHFNILSLLTSFRQLNATDPRDRIYAPLNLVHSHKGSSSAPLFKVDYSLTVRQLYTAVARYLLENIDFWPFSILEICRYGTSPDLPSWVPDWRVFPRKIICRDPKTGLSEVCASRGLSPADGERSWSIIDEDKLQLKGVVRVDTVTELWDVFDSRDMGEKKEYPTYALHNPGEKYEPTGETVHQAFRAAAGVETHPKIIQLSRNASKFPMFIQEDWQMNRAMTGRLNRRRFARTSRGFVSIVPEEAEKGDIVWLIPGADMF</sequence>
<dbReference type="Proteomes" id="UP000805649">
    <property type="component" value="Unassembled WGS sequence"/>
</dbReference>
<protein>
    <submittedName>
        <fullName evidence="1">Uncharacterized protein</fullName>
    </submittedName>
</protein>
<gene>
    <name evidence="1" type="ORF">CTRU02_206539</name>
</gene>
<proteinExistence type="predicted"/>
<comment type="caution">
    <text evidence="1">The sequence shown here is derived from an EMBL/GenBank/DDBJ whole genome shotgun (WGS) entry which is preliminary data.</text>
</comment>
<keyword evidence="2" id="KW-1185">Reference proteome</keyword>
<dbReference type="EMBL" id="VUJX02000003">
    <property type="protein sequence ID" value="KAL0939929.1"/>
    <property type="molecule type" value="Genomic_DNA"/>
</dbReference>
<evidence type="ECO:0000313" key="2">
    <source>
        <dbReference type="Proteomes" id="UP000805649"/>
    </source>
</evidence>
<evidence type="ECO:0000313" key="1">
    <source>
        <dbReference type="EMBL" id="KAL0939929.1"/>
    </source>
</evidence>
<reference evidence="1 2" key="1">
    <citation type="journal article" date="2020" name="Phytopathology">
        <title>Genome Sequence Resources of Colletotrichum truncatum, C. plurivorum, C. musicola, and C. sojae: Four Species Pathogenic to Soybean (Glycine max).</title>
        <authorList>
            <person name="Rogerio F."/>
            <person name="Boufleur T.R."/>
            <person name="Ciampi-Guillardi M."/>
            <person name="Sukno S.A."/>
            <person name="Thon M.R."/>
            <person name="Massola Junior N.S."/>
            <person name="Baroncelli R."/>
        </authorList>
    </citation>
    <scope>NUCLEOTIDE SEQUENCE [LARGE SCALE GENOMIC DNA]</scope>
    <source>
        <strain evidence="1 2">CMES1059</strain>
    </source>
</reference>
<organism evidence="1 2">
    <name type="scientific">Colletotrichum truncatum</name>
    <name type="common">Anthracnose fungus</name>
    <name type="synonym">Colletotrichum capsici</name>
    <dbReference type="NCBI Taxonomy" id="5467"/>
    <lineage>
        <taxon>Eukaryota</taxon>
        <taxon>Fungi</taxon>
        <taxon>Dikarya</taxon>
        <taxon>Ascomycota</taxon>
        <taxon>Pezizomycotina</taxon>
        <taxon>Sordariomycetes</taxon>
        <taxon>Hypocreomycetidae</taxon>
        <taxon>Glomerellales</taxon>
        <taxon>Glomerellaceae</taxon>
        <taxon>Colletotrichum</taxon>
        <taxon>Colletotrichum truncatum species complex</taxon>
    </lineage>
</organism>
<name>A0ACC3Z759_COLTU</name>